<evidence type="ECO:0000313" key="1">
    <source>
        <dbReference type="EMBL" id="KAF7424554.1"/>
    </source>
</evidence>
<reference evidence="1" key="1">
    <citation type="submission" date="2019-07" db="EMBL/GenBank/DDBJ databases">
        <authorList>
            <person name="Palmer J.M."/>
        </authorList>
    </citation>
    <scope>NUCLEOTIDE SEQUENCE</scope>
    <source>
        <strain evidence="1">PC9</strain>
    </source>
</reference>
<dbReference type="RefSeq" id="XP_036628748.1">
    <property type="nucleotide sequence ID" value="XM_036779359.1"/>
</dbReference>
<comment type="caution">
    <text evidence="1">The sequence shown here is derived from an EMBL/GenBank/DDBJ whole genome shotgun (WGS) entry which is preliminary data.</text>
</comment>
<dbReference type="GeneID" id="59379679"/>
<dbReference type="Proteomes" id="UP000623687">
    <property type="component" value="Unassembled WGS sequence"/>
</dbReference>
<dbReference type="PANTHER" id="PTHR37015">
    <property type="entry name" value="REVERSE TRANSCRIPTASE DOMAIN-CONTAINING PROTEIN"/>
    <property type="match status" value="1"/>
</dbReference>
<evidence type="ECO:0000313" key="2">
    <source>
        <dbReference type="Proteomes" id="UP000623687"/>
    </source>
</evidence>
<protein>
    <submittedName>
        <fullName evidence="1">Uncharacterized protein</fullName>
    </submittedName>
</protein>
<accession>A0A8H7DNC5</accession>
<dbReference type="OrthoDB" id="74545at2759"/>
<proteinExistence type="predicted"/>
<dbReference type="PANTHER" id="PTHR37015:SF2">
    <property type="entry name" value="REVERSE TRANSCRIPTASE DOMAIN-CONTAINING PROTEIN"/>
    <property type="match status" value="1"/>
</dbReference>
<sequence>MEQMERLQGIIFEPDTIDMAAYNTYLDGLFSSDAGKAVLKSWTIRSVLSSDLMNQWKRATLKEIAASSIVLEELASVLTMRLDDLESWSWPADGILSLEYVGIKCDFEWFGPSLPHNSMLATLEYFGVSHSWLKFLKSFHRAPIHFPQDPTSVVRLLGEVVLFGIDFAVNQRANGLYLYRLHDEGVTPHIIELQRHLAATKPIFGWVNLFVKHMAVRDRELQENWDLGRTSKTFQQGAPDEFLPFKEYVQYRETLLEHWQELWLEMLRVPDPRNITLPPVLQALQTTHSNDYYTHYALACTAKSWCRCSEAWSLSTQT</sequence>
<dbReference type="AlphaFoldDB" id="A0A8H7DNC5"/>
<dbReference type="EMBL" id="JACETU010000007">
    <property type="protein sequence ID" value="KAF7424554.1"/>
    <property type="molecule type" value="Genomic_DNA"/>
</dbReference>
<name>A0A8H7DNC5_PLEOS</name>
<organism evidence="1 2">
    <name type="scientific">Pleurotus ostreatus</name>
    <name type="common">Oyster mushroom</name>
    <name type="synonym">White-rot fungus</name>
    <dbReference type="NCBI Taxonomy" id="5322"/>
    <lineage>
        <taxon>Eukaryota</taxon>
        <taxon>Fungi</taxon>
        <taxon>Dikarya</taxon>
        <taxon>Basidiomycota</taxon>
        <taxon>Agaricomycotina</taxon>
        <taxon>Agaricomycetes</taxon>
        <taxon>Agaricomycetidae</taxon>
        <taxon>Agaricales</taxon>
        <taxon>Pleurotineae</taxon>
        <taxon>Pleurotaceae</taxon>
        <taxon>Pleurotus</taxon>
    </lineage>
</organism>
<keyword evidence="2" id="KW-1185">Reference proteome</keyword>
<dbReference type="VEuPathDB" id="FungiDB:PC9H_009861"/>
<gene>
    <name evidence="1" type="ORF">PC9H_009861</name>
</gene>